<protein>
    <submittedName>
        <fullName evidence="1">Uncharacterized protein</fullName>
    </submittedName>
</protein>
<evidence type="ECO:0000313" key="1">
    <source>
        <dbReference type="EMBL" id="GAG03639.1"/>
    </source>
</evidence>
<comment type="caution">
    <text evidence="1">The sequence shown here is derived from an EMBL/GenBank/DDBJ whole genome shotgun (WGS) entry which is preliminary data.</text>
</comment>
<gene>
    <name evidence="1" type="ORF">S01H1_42059</name>
</gene>
<dbReference type="EMBL" id="BARS01026707">
    <property type="protein sequence ID" value="GAG03639.1"/>
    <property type="molecule type" value="Genomic_DNA"/>
</dbReference>
<proteinExistence type="predicted"/>
<sequence length="88" mass="9355">MKYLVSAALILFAVLLAPLTVLAGDDYRPDELPALVGDFDVNYDILDEAGSPVEGAVSGIATVRVERPAASYAGAYTLTLYIDRSYVA</sequence>
<accession>X0UCY5</accession>
<feature type="non-terminal residue" evidence="1">
    <location>
        <position position="88"/>
    </location>
</feature>
<dbReference type="AlphaFoldDB" id="X0UCY5"/>
<reference evidence="1" key="1">
    <citation type="journal article" date="2014" name="Front. Microbiol.">
        <title>High frequency of phylogenetically diverse reductive dehalogenase-homologous genes in deep subseafloor sedimentary metagenomes.</title>
        <authorList>
            <person name="Kawai M."/>
            <person name="Futagami T."/>
            <person name="Toyoda A."/>
            <person name="Takaki Y."/>
            <person name="Nishi S."/>
            <person name="Hori S."/>
            <person name="Arai W."/>
            <person name="Tsubouchi T."/>
            <person name="Morono Y."/>
            <person name="Uchiyama I."/>
            <person name="Ito T."/>
            <person name="Fujiyama A."/>
            <person name="Inagaki F."/>
            <person name="Takami H."/>
        </authorList>
    </citation>
    <scope>NUCLEOTIDE SEQUENCE</scope>
    <source>
        <strain evidence="1">Expedition CK06-06</strain>
    </source>
</reference>
<name>X0UCY5_9ZZZZ</name>
<organism evidence="1">
    <name type="scientific">marine sediment metagenome</name>
    <dbReference type="NCBI Taxonomy" id="412755"/>
    <lineage>
        <taxon>unclassified sequences</taxon>
        <taxon>metagenomes</taxon>
        <taxon>ecological metagenomes</taxon>
    </lineage>
</organism>